<keyword evidence="2" id="KW-0472">Membrane</keyword>
<dbReference type="GeneID" id="92028752"/>
<comment type="caution">
    <text evidence="3">The sequence shown here is derived from an EMBL/GenBank/DDBJ whole genome shotgun (WGS) entry which is preliminary data.</text>
</comment>
<reference evidence="3 4" key="1">
    <citation type="submission" date="2024-04" db="EMBL/GenBank/DDBJ databases">
        <title>Phyllosticta paracitricarpa is synonymous to the EU quarantine fungus P. citricarpa based on phylogenomic analyses.</title>
        <authorList>
            <consortium name="Lawrence Berkeley National Laboratory"/>
            <person name="Van ingen-buijs V.A."/>
            <person name="Van westerhoven A.C."/>
            <person name="Haridas S."/>
            <person name="Skiadas P."/>
            <person name="Martin F."/>
            <person name="Groenewald J.Z."/>
            <person name="Crous P.W."/>
            <person name="Seidl M.F."/>
        </authorList>
    </citation>
    <scope>NUCLEOTIDE SEQUENCE [LARGE SCALE GENOMIC DNA]</scope>
    <source>
        <strain evidence="3 4">CPC 17464</strain>
    </source>
</reference>
<feature type="transmembrane region" description="Helical" evidence="2">
    <location>
        <begin position="48"/>
        <end position="71"/>
    </location>
</feature>
<accession>A0ABR1LKV4</accession>
<evidence type="ECO:0000313" key="3">
    <source>
        <dbReference type="EMBL" id="KAK7535840.1"/>
    </source>
</evidence>
<dbReference type="Proteomes" id="UP001360953">
    <property type="component" value="Unassembled WGS sequence"/>
</dbReference>
<gene>
    <name evidence="3" type="ORF">J3D65DRAFT_391530</name>
</gene>
<dbReference type="RefSeq" id="XP_066654256.1">
    <property type="nucleotide sequence ID" value="XM_066795846.1"/>
</dbReference>
<keyword evidence="2" id="KW-0812">Transmembrane</keyword>
<feature type="region of interest" description="Disordered" evidence="1">
    <location>
        <begin position="119"/>
        <end position="147"/>
    </location>
</feature>
<evidence type="ECO:0000313" key="4">
    <source>
        <dbReference type="Proteomes" id="UP001360953"/>
    </source>
</evidence>
<proteinExistence type="predicted"/>
<name>A0ABR1LKV4_9PEZI</name>
<organism evidence="3 4">
    <name type="scientific">Phyllosticta citribraziliensis</name>
    <dbReference type="NCBI Taxonomy" id="989973"/>
    <lineage>
        <taxon>Eukaryota</taxon>
        <taxon>Fungi</taxon>
        <taxon>Dikarya</taxon>
        <taxon>Ascomycota</taxon>
        <taxon>Pezizomycotina</taxon>
        <taxon>Dothideomycetes</taxon>
        <taxon>Dothideomycetes incertae sedis</taxon>
        <taxon>Botryosphaeriales</taxon>
        <taxon>Phyllostictaceae</taxon>
        <taxon>Phyllosticta</taxon>
    </lineage>
</organism>
<sequence>MGVQVCVQLQLRSGEQGDSDWAHPPTESRPGPLPACPAENNSIRHTSFFFFFLSSFCFCFCLRQCLFAFLWGRPCLPSAHRSTYTPLAPPAGPSGYTVRESLACLSVWLPARSNQNNIARERSRSKVRPAGRSVSTPPETTRLVDGASYGGAGAPIASTY</sequence>
<dbReference type="EMBL" id="JBBPEH010000007">
    <property type="protein sequence ID" value="KAK7535840.1"/>
    <property type="molecule type" value="Genomic_DNA"/>
</dbReference>
<keyword evidence="4" id="KW-1185">Reference proteome</keyword>
<keyword evidence="2" id="KW-1133">Transmembrane helix</keyword>
<protein>
    <submittedName>
        <fullName evidence="3">Uncharacterized protein</fullName>
    </submittedName>
</protein>
<evidence type="ECO:0000256" key="1">
    <source>
        <dbReference type="SAM" id="MobiDB-lite"/>
    </source>
</evidence>
<evidence type="ECO:0000256" key="2">
    <source>
        <dbReference type="SAM" id="Phobius"/>
    </source>
</evidence>